<evidence type="ECO:0000313" key="2">
    <source>
        <dbReference type="Proteomes" id="UP001335325"/>
    </source>
</evidence>
<dbReference type="Proteomes" id="UP001335325">
    <property type="component" value="Chromosome"/>
</dbReference>
<proteinExistence type="predicted"/>
<dbReference type="RefSeq" id="WP_326756849.1">
    <property type="nucleotide sequence ID" value="NZ_CP109134.1"/>
</dbReference>
<dbReference type="EMBL" id="CP109134">
    <property type="protein sequence ID" value="WSD11204.1"/>
    <property type="molecule type" value="Genomic_DNA"/>
</dbReference>
<reference evidence="1 2" key="1">
    <citation type="submission" date="2022-10" db="EMBL/GenBank/DDBJ databases">
        <title>The complete genomes of actinobacterial strains from the NBC collection.</title>
        <authorList>
            <person name="Joergensen T.S."/>
            <person name="Alvarez Arevalo M."/>
            <person name="Sterndorff E.B."/>
            <person name="Faurdal D."/>
            <person name="Vuksanovic O."/>
            <person name="Mourched A.-S."/>
            <person name="Charusanti P."/>
            <person name="Shaw S."/>
            <person name="Blin K."/>
            <person name="Weber T."/>
        </authorList>
    </citation>
    <scope>NUCLEOTIDE SEQUENCE [LARGE SCALE GENOMIC DNA]</scope>
    <source>
        <strain evidence="1 2">NBC 01753</strain>
    </source>
</reference>
<dbReference type="InterPro" id="IPR046305">
    <property type="entry name" value="DUF6420"/>
</dbReference>
<keyword evidence="2" id="KW-1185">Reference proteome</keyword>
<dbReference type="GeneID" id="91548866"/>
<name>A0ABZ1GY84_9ACTN</name>
<accession>A0ABZ1GY84</accession>
<sequence length="159" mass="17145">MTTEHRGVAGPYIEYDNLPVLHATEAGLPLLHPYGTEAADDRYVTPGGGRLTVRKAGTHFQITLDHLGCPAQLTEEKNALFKRLGLAAEGHCLHAGCRHHVADAGAVLRSFQLRTDSIDLIAFVRAALAVELGDGRPVDRLLQDAEALVGPVRRADPQD</sequence>
<organism evidence="1 2">
    <name type="scientific">Streptomyces hirsutus</name>
    <dbReference type="NCBI Taxonomy" id="35620"/>
    <lineage>
        <taxon>Bacteria</taxon>
        <taxon>Bacillati</taxon>
        <taxon>Actinomycetota</taxon>
        <taxon>Actinomycetes</taxon>
        <taxon>Kitasatosporales</taxon>
        <taxon>Streptomycetaceae</taxon>
        <taxon>Streptomyces</taxon>
    </lineage>
</organism>
<dbReference type="Pfam" id="PF19984">
    <property type="entry name" value="DUF6420"/>
    <property type="match status" value="1"/>
</dbReference>
<gene>
    <name evidence="1" type="ORF">OIE73_39835</name>
</gene>
<protein>
    <submittedName>
        <fullName evidence="1">DUF6420 family protein</fullName>
    </submittedName>
</protein>
<evidence type="ECO:0000313" key="1">
    <source>
        <dbReference type="EMBL" id="WSD11204.1"/>
    </source>
</evidence>